<proteinExistence type="predicted"/>
<dbReference type="InterPro" id="IPR036052">
    <property type="entry name" value="TrpB-like_PALP_sf"/>
</dbReference>
<sequence>AAGFCGEEDVFATIRTHFEKYHYLCDTHTAVALKVYADYVKSTGDDIVSVIDSTASPYKFSASVLSALQDSTKDMSEFEMVDELHRVSGMDVPQPIEALQNKAVRFREVCSKDEMGEIVFKLLKI</sequence>
<dbReference type="PANTHER" id="PTHR43515:SF1">
    <property type="entry name" value="THREONINE SYNTHASE-LIKE 1"/>
    <property type="match status" value="1"/>
</dbReference>
<dbReference type="PANTHER" id="PTHR43515">
    <property type="entry name" value="THREONINE SYNTHASE-LIKE 1"/>
    <property type="match status" value="1"/>
</dbReference>
<dbReference type="GO" id="GO:1901605">
    <property type="term" value="P:alpha-amino acid metabolic process"/>
    <property type="evidence" value="ECO:0007669"/>
    <property type="project" value="UniProtKB-ARBA"/>
</dbReference>
<dbReference type="EMBL" id="DVNM01000038">
    <property type="protein sequence ID" value="HIU69651.1"/>
    <property type="molecule type" value="Genomic_DNA"/>
</dbReference>
<reference evidence="1" key="1">
    <citation type="submission" date="2020-10" db="EMBL/GenBank/DDBJ databases">
        <authorList>
            <person name="Gilroy R."/>
        </authorList>
    </citation>
    <scope>NUCLEOTIDE SEQUENCE</scope>
    <source>
        <strain evidence="1">CHK176-6737</strain>
    </source>
</reference>
<dbReference type="AlphaFoldDB" id="A0A9D1SPJ3"/>
<dbReference type="Proteomes" id="UP000824125">
    <property type="component" value="Unassembled WGS sequence"/>
</dbReference>
<reference evidence="1" key="2">
    <citation type="journal article" date="2021" name="PeerJ">
        <title>Extensive microbial diversity within the chicken gut microbiome revealed by metagenomics and culture.</title>
        <authorList>
            <person name="Gilroy R."/>
            <person name="Ravi A."/>
            <person name="Getino M."/>
            <person name="Pursley I."/>
            <person name="Horton D.L."/>
            <person name="Alikhan N.F."/>
            <person name="Baker D."/>
            <person name="Gharbi K."/>
            <person name="Hall N."/>
            <person name="Watson M."/>
            <person name="Adriaenssens E.M."/>
            <person name="Foster-Nyarko E."/>
            <person name="Jarju S."/>
            <person name="Secka A."/>
            <person name="Antonio M."/>
            <person name="Oren A."/>
            <person name="Chaudhuri R.R."/>
            <person name="La Ragione R."/>
            <person name="Hildebrand F."/>
            <person name="Pallen M.J."/>
        </authorList>
    </citation>
    <scope>NUCLEOTIDE SEQUENCE</scope>
    <source>
        <strain evidence="1">CHK176-6737</strain>
    </source>
</reference>
<evidence type="ECO:0000313" key="2">
    <source>
        <dbReference type="Proteomes" id="UP000824125"/>
    </source>
</evidence>
<dbReference type="SUPFAM" id="SSF53686">
    <property type="entry name" value="Tryptophan synthase beta subunit-like PLP-dependent enzymes"/>
    <property type="match status" value="1"/>
</dbReference>
<feature type="non-terminal residue" evidence="1">
    <location>
        <position position="1"/>
    </location>
</feature>
<dbReference type="Gene3D" id="3.40.50.1100">
    <property type="match status" value="1"/>
</dbReference>
<dbReference type="Pfam" id="PF24857">
    <property type="entry name" value="THR4_C"/>
    <property type="match status" value="1"/>
</dbReference>
<accession>A0A9D1SPJ3</accession>
<dbReference type="GO" id="GO:0005737">
    <property type="term" value="C:cytoplasm"/>
    <property type="evidence" value="ECO:0007669"/>
    <property type="project" value="TreeGrafter"/>
</dbReference>
<evidence type="ECO:0000313" key="1">
    <source>
        <dbReference type="EMBL" id="HIU69651.1"/>
    </source>
</evidence>
<name>A0A9D1SPJ3_9FIRM</name>
<protein>
    <submittedName>
        <fullName evidence="1">Threonine synthase</fullName>
    </submittedName>
</protein>
<comment type="caution">
    <text evidence="1">The sequence shown here is derived from an EMBL/GenBank/DDBJ whole genome shotgun (WGS) entry which is preliminary data.</text>
</comment>
<organism evidence="1 2">
    <name type="scientific">Candidatus Scybalenecus merdavium</name>
    <dbReference type="NCBI Taxonomy" id="2840939"/>
    <lineage>
        <taxon>Bacteria</taxon>
        <taxon>Bacillati</taxon>
        <taxon>Bacillota</taxon>
        <taxon>Clostridia</taxon>
        <taxon>Eubacteriales</taxon>
        <taxon>Oscillospiraceae</taxon>
        <taxon>Oscillospiraceae incertae sedis</taxon>
        <taxon>Candidatus Scybalenecus</taxon>
    </lineage>
</organism>
<gene>
    <name evidence="1" type="ORF">IAD23_06825</name>
</gene>